<evidence type="ECO:0000256" key="1">
    <source>
        <dbReference type="ARBA" id="ARBA00008754"/>
    </source>
</evidence>
<dbReference type="AlphaFoldDB" id="A0A1F5F3E2"/>
<proteinExistence type="inferred from homology"/>
<dbReference type="InterPro" id="IPR003500">
    <property type="entry name" value="RpiB_LacA_LacB"/>
</dbReference>
<dbReference type="PANTHER" id="PTHR30345">
    <property type="entry name" value="RIBOSE-5-PHOSPHATE ISOMERASE B"/>
    <property type="match status" value="1"/>
</dbReference>
<dbReference type="Pfam" id="PF02502">
    <property type="entry name" value="LacAB_rpiB"/>
    <property type="match status" value="1"/>
</dbReference>
<dbReference type="GO" id="GO:0004751">
    <property type="term" value="F:ribose-5-phosphate isomerase activity"/>
    <property type="evidence" value="ECO:0007669"/>
    <property type="project" value="TreeGrafter"/>
</dbReference>
<name>A0A1F5F3E2_9BACT</name>
<evidence type="ECO:0008006" key="4">
    <source>
        <dbReference type="Google" id="ProtNLM"/>
    </source>
</evidence>
<dbReference type="EMBL" id="MFAK01000039">
    <property type="protein sequence ID" value="OGD74177.1"/>
    <property type="molecule type" value="Genomic_DNA"/>
</dbReference>
<evidence type="ECO:0000313" key="2">
    <source>
        <dbReference type="EMBL" id="OGD74177.1"/>
    </source>
</evidence>
<evidence type="ECO:0000313" key="3">
    <source>
        <dbReference type="Proteomes" id="UP000176191"/>
    </source>
</evidence>
<organism evidence="2 3">
    <name type="scientific">Candidatus Collierbacteria bacterium RIFOXYA2_FULL_46_10</name>
    <dbReference type="NCBI Taxonomy" id="1817726"/>
    <lineage>
        <taxon>Bacteria</taxon>
        <taxon>Candidatus Collieribacteriota</taxon>
    </lineage>
</organism>
<comment type="caution">
    <text evidence="2">The sequence shown here is derived from an EMBL/GenBank/DDBJ whole genome shotgun (WGS) entry which is preliminary data.</text>
</comment>
<protein>
    <recommendedName>
        <fullName evidence="4">Ribose-5-phosphate isomerase</fullName>
    </recommendedName>
</protein>
<comment type="similarity">
    <text evidence="1">Belongs to the LacAB/RpiB family.</text>
</comment>
<dbReference type="GO" id="GO:0019316">
    <property type="term" value="P:D-allose catabolic process"/>
    <property type="evidence" value="ECO:0007669"/>
    <property type="project" value="TreeGrafter"/>
</dbReference>
<dbReference type="PIRSF" id="PIRSF005384">
    <property type="entry name" value="RpiB_LacA_B"/>
    <property type="match status" value="1"/>
</dbReference>
<accession>A0A1F5F3E2</accession>
<reference evidence="2 3" key="1">
    <citation type="journal article" date="2016" name="Nat. Commun.">
        <title>Thousands of microbial genomes shed light on interconnected biogeochemical processes in an aquifer system.</title>
        <authorList>
            <person name="Anantharaman K."/>
            <person name="Brown C.T."/>
            <person name="Hug L.A."/>
            <person name="Sharon I."/>
            <person name="Castelle C.J."/>
            <person name="Probst A.J."/>
            <person name="Thomas B.C."/>
            <person name="Singh A."/>
            <person name="Wilkins M.J."/>
            <person name="Karaoz U."/>
            <person name="Brodie E.L."/>
            <person name="Williams K.H."/>
            <person name="Hubbard S.S."/>
            <person name="Banfield J.F."/>
        </authorList>
    </citation>
    <scope>NUCLEOTIDE SEQUENCE [LARGE SCALE GENOMIC DNA]</scope>
</reference>
<dbReference type="GO" id="GO:0009052">
    <property type="term" value="P:pentose-phosphate shunt, non-oxidative branch"/>
    <property type="evidence" value="ECO:0007669"/>
    <property type="project" value="TreeGrafter"/>
</dbReference>
<dbReference type="Gene3D" id="3.40.1400.10">
    <property type="entry name" value="Sugar-phosphate isomerase, RpiB/LacA/LacB"/>
    <property type="match status" value="1"/>
</dbReference>
<dbReference type="NCBIfam" id="TIGR00689">
    <property type="entry name" value="rpiB_lacA_lacB"/>
    <property type="match status" value="1"/>
</dbReference>
<sequence length="149" mass="16865">MIYIGADHRGFELKEEIKNWLQENEHEVEDVGNYVLDPEDDYVDFALKVAESIQGNGTTSRGIILCGSGHGVDMVANRFSHVRAIVGFNDQVTIQGREDEDANVLVLPADWVSKDETITRVELFLQTEKSEASRHVRRRARLANLAIRQ</sequence>
<dbReference type="SUPFAM" id="SSF89623">
    <property type="entry name" value="Ribose/Galactose isomerase RpiB/AlsB"/>
    <property type="match status" value="1"/>
</dbReference>
<dbReference type="PANTHER" id="PTHR30345:SF0">
    <property type="entry name" value="DNA DAMAGE-REPAIR_TOLERATION PROTEIN DRT102"/>
    <property type="match status" value="1"/>
</dbReference>
<dbReference type="Proteomes" id="UP000176191">
    <property type="component" value="Unassembled WGS sequence"/>
</dbReference>
<dbReference type="InterPro" id="IPR036569">
    <property type="entry name" value="RpiB_LacA_LacB_sf"/>
</dbReference>
<gene>
    <name evidence="2" type="ORF">A2228_03240</name>
</gene>